<organism evidence="13 14">
    <name type="scientific">Paraglomus brasilianum</name>
    <dbReference type="NCBI Taxonomy" id="144538"/>
    <lineage>
        <taxon>Eukaryota</taxon>
        <taxon>Fungi</taxon>
        <taxon>Fungi incertae sedis</taxon>
        <taxon>Mucoromycota</taxon>
        <taxon>Glomeromycotina</taxon>
        <taxon>Glomeromycetes</taxon>
        <taxon>Paraglomerales</taxon>
        <taxon>Paraglomeraceae</taxon>
        <taxon>Paraglomus</taxon>
    </lineage>
</organism>
<feature type="compositionally biased region" description="Basic residues" evidence="10">
    <location>
        <begin position="117"/>
        <end position="133"/>
    </location>
</feature>
<evidence type="ECO:0000256" key="2">
    <source>
        <dbReference type="ARBA" id="ARBA00012543"/>
    </source>
</evidence>
<evidence type="ECO:0000256" key="6">
    <source>
        <dbReference type="ARBA" id="ARBA00022692"/>
    </source>
</evidence>
<feature type="compositionally biased region" description="Polar residues" evidence="10">
    <location>
        <begin position="1370"/>
        <end position="1380"/>
    </location>
</feature>
<proteinExistence type="predicted"/>
<dbReference type="OrthoDB" id="370884at2759"/>
<evidence type="ECO:0000313" key="14">
    <source>
        <dbReference type="Proteomes" id="UP000789739"/>
    </source>
</evidence>
<evidence type="ECO:0000256" key="7">
    <source>
        <dbReference type="ARBA" id="ARBA00022989"/>
    </source>
</evidence>
<dbReference type="InterPro" id="IPR004835">
    <property type="entry name" value="Chitin_synth"/>
</dbReference>
<feature type="region of interest" description="Disordered" evidence="10">
    <location>
        <begin position="529"/>
        <end position="586"/>
    </location>
</feature>
<dbReference type="InterPro" id="IPR029044">
    <property type="entry name" value="Nucleotide-diphossugar_trans"/>
</dbReference>
<feature type="transmembrane region" description="Helical" evidence="11">
    <location>
        <begin position="1050"/>
        <end position="1069"/>
    </location>
</feature>
<dbReference type="GO" id="GO:0004100">
    <property type="term" value="F:chitin synthase activity"/>
    <property type="evidence" value="ECO:0007669"/>
    <property type="project" value="UniProtKB-EC"/>
</dbReference>
<keyword evidence="9" id="KW-0325">Glycoprotein</keyword>
<feature type="transmembrane region" description="Helical" evidence="11">
    <location>
        <begin position="141"/>
        <end position="157"/>
    </location>
</feature>
<dbReference type="EC" id="2.4.1.16" evidence="2"/>
<evidence type="ECO:0000256" key="9">
    <source>
        <dbReference type="ARBA" id="ARBA00023180"/>
    </source>
</evidence>
<keyword evidence="3" id="KW-1003">Cell membrane</keyword>
<dbReference type="EMBL" id="CAJVPI010000610">
    <property type="protein sequence ID" value="CAG8555627.1"/>
    <property type="molecule type" value="Genomic_DNA"/>
</dbReference>
<dbReference type="GO" id="GO:0006031">
    <property type="term" value="P:chitin biosynthetic process"/>
    <property type="evidence" value="ECO:0007669"/>
    <property type="project" value="TreeGrafter"/>
</dbReference>
<feature type="region of interest" description="Disordered" evidence="10">
    <location>
        <begin position="1209"/>
        <end position="1232"/>
    </location>
</feature>
<evidence type="ECO:0000256" key="11">
    <source>
        <dbReference type="SAM" id="Phobius"/>
    </source>
</evidence>
<evidence type="ECO:0000256" key="8">
    <source>
        <dbReference type="ARBA" id="ARBA00023136"/>
    </source>
</evidence>
<keyword evidence="7 11" id="KW-1133">Transmembrane helix</keyword>
<feature type="compositionally biased region" description="Polar residues" evidence="10">
    <location>
        <begin position="529"/>
        <end position="560"/>
    </location>
</feature>
<feature type="compositionally biased region" description="Polar residues" evidence="10">
    <location>
        <begin position="32"/>
        <end position="42"/>
    </location>
</feature>
<dbReference type="Pfam" id="PF22997">
    <property type="entry name" value="CHS4"/>
    <property type="match status" value="1"/>
</dbReference>
<feature type="region of interest" description="Disordered" evidence="10">
    <location>
        <begin position="1259"/>
        <end position="1398"/>
    </location>
</feature>
<evidence type="ECO:0000256" key="3">
    <source>
        <dbReference type="ARBA" id="ARBA00022475"/>
    </source>
</evidence>
<dbReference type="Pfam" id="PF03142">
    <property type="entry name" value="Chitin_synth_2"/>
    <property type="match status" value="1"/>
</dbReference>
<dbReference type="PANTHER" id="PTHR22914:SF16">
    <property type="entry name" value="CHITIN SYNTHASE 3"/>
    <property type="match status" value="1"/>
</dbReference>
<evidence type="ECO:0000313" key="13">
    <source>
        <dbReference type="EMBL" id="CAG8555627.1"/>
    </source>
</evidence>
<dbReference type="GO" id="GO:0005886">
    <property type="term" value="C:plasma membrane"/>
    <property type="evidence" value="ECO:0007669"/>
    <property type="project" value="UniProtKB-SubCell"/>
</dbReference>
<gene>
    <name evidence="13" type="ORF">PBRASI_LOCUS5321</name>
</gene>
<reference evidence="13" key="1">
    <citation type="submission" date="2021-06" db="EMBL/GenBank/DDBJ databases">
        <authorList>
            <person name="Kallberg Y."/>
            <person name="Tangrot J."/>
            <person name="Rosling A."/>
        </authorList>
    </citation>
    <scope>NUCLEOTIDE SEQUENCE</scope>
    <source>
        <strain evidence="13">BR232B</strain>
    </source>
</reference>
<evidence type="ECO:0000256" key="10">
    <source>
        <dbReference type="SAM" id="MobiDB-lite"/>
    </source>
</evidence>
<dbReference type="Proteomes" id="UP000789739">
    <property type="component" value="Unassembled WGS sequence"/>
</dbReference>
<sequence length="1423" mass="159025">MSADQYGRSAVPIRNSVFNPATPSRPRPTPSVSFNKSQTSNRSIDDNNVNNNVQSGFSLRRQKSLIRPDRERIDPNHPYYHYYAHASELAEDRIANSQTGNTPRRGKSMSERERPKSIKKKKKDVAPPRKKKKPQRLPSCWIVFCYIVTFYAPGFLLSTCGRMKLPEVQRAWREKMGLITIILSICGAVGFITFGFTETVCRSPPARIQGGEATSGSVIVNGFAINFDEIGFQHPGFDGYPPSNPAYPPINAGGKDASFLFQKTNYNCRGLITPAPGGNYYQQDGLLGWYFPCVVIGQNSVPSQVERNYTIPSCHANLDVRAQLAGMIKNSAAEIFYTWDDVADPNTNLAVYNGIILDFNKLKWLDLSQVHVPETFQALMKPDNEYRGQDASLIFASKGEKHVADCLVDIIRVGAIDSKTMGCIASDLILVVSLIFIVGVVLIKFILAVIFGWCISWRLGSFKPESYEERMKRAAEIEKWSENILKPAPQLKKQRNSFLPATSRFSTANLGLRSGNGQAVNQYGSYTTRRSQYLRPSSSTTSLTQGTHPSTAKSSPTNSPRLLPIPGPGNSSVPSSPRLSPSRSLSDVNTIALPELASVSKHGSTTSLALPKGYEAISTDSIDLHSNTNTVLPDAGYQPFNFELAQTICLVTAYSESVEGLRTTLDSIATTDYPNSHKLILVIADGIIRGSGNELSTPEVCLSMMKDFTISKKKVEAHSYLAIADGSKRHNMAKVYSGFYKYDKTTVDPSKHQPVPMVTIVKCGPPEEASAPKPGNRGKRDSQLILMSFLQKVMFDERMTPLEYELFNAIWKVTGATPDKYELVLMVDADTKVYPDSLTRMISCMAHDHEIMGLCGETKIANKTDSFWTMIQVFEYYISHHSSKAFESVFGGVTCLPGCFCMYRIKTPKGPEGYWVPILANPDIVERYSENIVDTLHKKNLLLLGEDRYLTTLMLRTFPKRKMIFVPQAVCKTVVPDTFSVLLSQRRRWINSTVHNLMELVLVRDLCGTFCFSMQFVIFMELIGTVVLPAAISFTIYLIVISFIIRPIPFIPLLLLATILGLPAVLILMTSRKIVYVGWMLIYLLALPIWNFVLPVYAYWHFDDFSWGQTRQVAGEKGGGDDHGKKEGEFDSSKLVMKRWADFERDQRCREAIAKGLPPPVFVDDNPSKLRYSMADSTDSENSSRTFESLAPLTKKVSMSQRFASPLGGELYTEYGPPPLPKGDLKRQESANFQQIHHKDQLWKQVEVASENDIELTDMSSTLSNSPTGSQEDQDPADVPEHTLDPANPDSTVQQSSDDKVEEIDPSQVTEYRTRNLATPSTSDTTSVYEDFYNKSPSSYNRRDVTGRGSPDSIALARGTTRQPSRESLRQQPMVHNQMSMLPPQSLKEEESEDGRLLMSPKRYYNNYKQLRNDNSNNSSDQS</sequence>
<feature type="compositionally biased region" description="Polar residues" evidence="10">
    <location>
        <begin position="1259"/>
        <end position="1271"/>
    </location>
</feature>
<comment type="caution">
    <text evidence="13">The sequence shown here is derived from an EMBL/GenBank/DDBJ whole genome shotgun (WGS) entry which is preliminary data.</text>
</comment>
<evidence type="ECO:0000256" key="1">
    <source>
        <dbReference type="ARBA" id="ARBA00004651"/>
    </source>
</evidence>
<dbReference type="InterPro" id="IPR054295">
    <property type="entry name" value="CHS4-like_dom"/>
</dbReference>
<keyword evidence="4" id="KW-0328">Glycosyltransferase</keyword>
<keyword evidence="6 11" id="KW-0812">Transmembrane</keyword>
<feature type="transmembrane region" description="Helical" evidence="11">
    <location>
        <begin position="178"/>
        <end position="197"/>
    </location>
</feature>
<feature type="domain" description="Chitin synthase 4-like" evidence="12">
    <location>
        <begin position="335"/>
        <end position="414"/>
    </location>
</feature>
<dbReference type="PANTHER" id="PTHR22914">
    <property type="entry name" value="CHITIN SYNTHASE"/>
    <property type="match status" value="1"/>
</dbReference>
<feature type="transmembrane region" description="Helical" evidence="11">
    <location>
        <begin position="428"/>
        <end position="455"/>
    </location>
</feature>
<feature type="compositionally biased region" description="Polar residues" evidence="10">
    <location>
        <begin position="1307"/>
        <end position="1328"/>
    </location>
</feature>
<protein>
    <recommendedName>
        <fullName evidence="2">chitin synthase</fullName>
        <ecNumber evidence="2">2.4.1.16</ecNumber>
    </recommendedName>
</protein>
<feature type="region of interest" description="Disordered" evidence="10">
    <location>
        <begin position="91"/>
        <end position="133"/>
    </location>
</feature>
<feature type="compositionally biased region" description="Low complexity" evidence="10">
    <location>
        <begin position="568"/>
        <end position="586"/>
    </location>
</feature>
<keyword evidence="14" id="KW-1185">Reference proteome</keyword>
<comment type="subcellular location">
    <subcellularLocation>
        <location evidence="1">Cell membrane</location>
        <topology evidence="1">Multi-pass membrane protein</topology>
    </subcellularLocation>
</comment>
<dbReference type="GO" id="GO:0030428">
    <property type="term" value="C:cell septum"/>
    <property type="evidence" value="ECO:0007669"/>
    <property type="project" value="TreeGrafter"/>
</dbReference>
<keyword evidence="5" id="KW-0808">Transferase</keyword>
<dbReference type="SUPFAM" id="SSF53448">
    <property type="entry name" value="Nucleotide-diphospho-sugar transferases"/>
    <property type="match status" value="1"/>
</dbReference>
<keyword evidence="8 11" id="KW-0472">Membrane</keyword>
<feature type="region of interest" description="Disordered" evidence="10">
    <location>
        <begin position="1"/>
        <end position="72"/>
    </location>
</feature>
<evidence type="ECO:0000256" key="4">
    <source>
        <dbReference type="ARBA" id="ARBA00022676"/>
    </source>
</evidence>
<evidence type="ECO:0000259" key="12">
    <source>
        <dbReference type="Pfam" id="PF22997"/>
    </source>
</evidence>
<evidence type="ECO:0000256" key="5">
    <source>
        <dbReference type="ARBA" id="ARBA00022679"/>
    </source>
</evidence>
<feature type="transmembrane region" description="Helical" evidence="11">
    <location>
        <begin position="1081"/>
        <end position="1100"/>
    </location>
</feature>
<feature type="transmembrane region" description="Helical" evidence="11">
    <location>
        <begin position="1022"/>
        <end position="1044"/>
    </location>
</feature>
<name>A0A9N9B4V4_9GLOM</name>
<dbReference type="CDD" id="cd04190">
    <property type="entry name" value="Chitin_synth_C"/>
    <property type="match status" value="1"/>
</dbReference>
<accession>A0A9N9B4V4</accession>